<organism evidence="2 3">
    <name type="scientific">Virgisporangium aurantiacum</name>
    <dbReference type="NCBI Taxonomy" id="175570"/>
    <lineage>
        <taxon>Bacteria</taxon>
        <taxon>Bacillati</taxon>
        <taxon>Actinomycetota</taxon>
        <taxon>Actinomycetes</taxon>
        <taxon>Micromonosporales</taxon>
        <taxon>Micromonosporaceae</taxon>
        <taxon>Virgisporangium</taxon>
    </lineage>
</organism>
<dbReference type="SUPFAM" id="SSF55729">
    <property type="entry name" value="Acyl-CoA N-acyltransferases (Nat)"/>
    <property type="match status" value="1"/>
</dbReference>
<dbReference type="Pfam" id="PF13302">
    <property type="entry name" value="Acetyltransf_3"/>
    <property type="match status" value="1"/>
</dbReference>
<dbReference type="InterPro" id="IPR051531">
    <property type="entry name" value="N-acetyltransferase"/>
</dbReference>
<dbReference type="EMBL" id="BOPG01000085">
    <property type="protein sequence ID" value="GIJ62991.1"/>
    <property type="molecule type" value="Genomic_DNA"/>
</dbReference>
<dbReference type="InterPro" id="IPR000182">
    <property type="entry name" value="GNAT_dom"/>
</dbReference>
<comment type="caution">
    <text evidence="2">The sequence shown here is derived from an EMBL/GenBank/DDBJ whole genome shotgun (WGS) entry which is preliminary data.</text>
</comment>
<reference evidence="2" key="1">
    <citation type="submission" date="2021-01" db="EMBL/GenBank/DDBJ databases">
        <title>Whole genome shotgun sequence of Virgisporangium aurantiacum NBRC 16421.</title>
        <authorList>
            <person name="Komaki H."/>
            <person name="Tamura T."/>
        </authorList>
    </citation>
    <scope>NUCLEOTIDE SEQUENCE</scope>
    <source>
        <strain evidence="2">NBRC 16421</strain>
    </source>
</reference>
<name>A0A8J3ZK54_9ACTN</name>
<dbReference type="PANTHER" id="PTHR43792">
    <property type="entry name" value="GNAT FAMILY, PUTATIVE (AFU_ORTHOLOGUE AFUA_3G00765)-RELATED-RELATED"/>
    <property type="match status" value="1"/>
</dbReference>
<dbReference type="AlphaFoldDB" id="A0A8J3ZK54"/>
<proteinExistence type="predicted"/>
<evidence type="ECO:0000313" key="2">
    <source>
        <dbReference type="EMBL" id="GIJ62991.1"/>
    </source>
</evidence>
<gene>
    <name evidence="2" type="ORF">Vau01_105070</name>
</gene>
<protein>
    <recommendedName>
        <fullName evidence="1">N-acetyltransferase domain-containing protein</fullName>
    </recommendedName>
</protein>
<evidence type="ECO:0000259" key="1">
    <source>
        <dbReference type="PROSITE" id="PS51186"/>
    </source>
</evidence>
<dbReference type="GO" id="GO:0016747">
    <property type="term" value="F:acyltransferase activity, transferring groups other than amino-acyl groups"/>
    <property type="evidence" value="ECO:0007669"/>
    <property type="project" value="InterPro"/>
</dbReference>
<dbReference type="Gene3D" id="3.40.630.30">
    <property type="match status" value="1"/>
</dbReference>
<keyword evidence="3" id="KW-1185">Reference proteome</keyword>
<dbReference type="RefSeq" id="WP_204008970.1">
    <property type="nucleotide sequence ID" value="NZ_BOPG01000085.1"/>
</dbReference>
<feature type="domain" description="N-acetyltransferase" evidence="1">
    <location>
        <begin position="1"/>
        <end position="161"/>
    </location>
</feature>
<sequence length="165" mass="17958">MRLEPYAEADLELTEALDGDPEVMRDLGGAVPADRLLAVHQMRLDPPFGDRYFTAYPAGSDRPFGLVGLWHTDWEGGTVPEAGVLVRRQYLGTGLGVRALRALFSLLAAEGMTEPVHAFIAVDNAASNTLARRMGFTLLGECDVSYEGRPLRSNHWTIRLGSSGS</sequence>
<dbReference type="Proteomes" id="UP000612585">
    <property type="component" value="Unassembled WGS sequence"/>
</dbReference>
<dbReference type="PROSITE" id="PS51186">
    <property type="entry name" value="GNAT"/>
    <property type="match status" value="1"/>
</dbReference>
<dbReference type="PANTHER" id="PTHR43792:SF1">
    <property type="entry name" value="N-ACETYLTRANSFERASE DOMAIN-CONTAINING PROTEIN"/>
    <property type="match status" value="1"/>
</dbReference>
<dbReference type="InterPro" id="IPR016181">
    <property type="entry name" value="Acyl_CoA_acyltransferase"/>
</dbReference>
<accession>A0A8J3ZK54</accession>
<evidence type="ECO:0000313" key="3">
    <source>
        <dbReference type="Proteomes" id="UP000612585"/>
    </source>
</evidence>